<accession>A0AAU9KAP9</accession>
<dbReference type="AlphaFoldDB" id="A0AAU9KAP9"/>
<dbReference type="SUPFAM" id="SSF50729">
    <property type="entry name" value="PH domain-like"/>
    <property type="match status" value="1"/>
</dbReference>
<dbReference type="Gene3D" id="2.30.29.30">
    <property type="entry name" value="Pleckstrin-homology domain (PH domain)/Phosphotyrosine-binding domain (PTB)"/>
    <property type="match status" value="1"/>
</dbReference>
<evidence type="ECO:0000313" key="3">
    <source>
        <dbReference type="Proteomes" id="UP001162131"/>
    </source>
</evidence>
<dbReference type="SUPFAM" id="SSF54001">
    <property type="entry name" value="Cysteine proteinases"/>
    <property type="match status" value="1"/>
</dbReference>
<dbReference type="Pfam" id="PF05708">
    <property type="entry name" value="Peptidase_C92"/>
    <property type="match status" value="1"/>
</dbReference>
<feature type="domain" description="PH" evidence="1">
    <location>
        <begin position="52"/>
        <end position="146"/>
    </location>
</feature>
<protein>
    <recommendedName>
        <fullName evidence="1">PH domain-containing protein</fullName>
    </recommendedName>
</protein>
<dbReference type="Pfam" id="PF00169">
    <property type="entry name" value="PH"/>
    <property type="match status" value="1"/>
</dbReference>
<sequence length="355" mass="40514">MCSTEDYPNPTNESETSFSEVIEDFTSFTHEDNKRNPSSLSYLIPSSCGNSLPIKSGWLRKRTSGLIHRWVKRFFALRNKVLTYCYAESDKKFAGIINFDLVTSEIQVNSNIITLTAIGCKKLLILKADSEKSANSWANAISLHIQSSQGQKVNLPVSSKNFWKFGRISEKQFLSVASTGDILLFKANNFVSKMQRVITHSEYDHVAIILKYTSGRIGILEATSEDGVSVVMWDDFKYYQFHKLYNRLVYRQLHTERSNEMLMEVESFIKAVKGKKYNISPRKLIRNKEDNSKQQGFFCSELVAAAYKSIGLLPEKPPASKYWPGDFSEKKKIQLLKGARCGEELIIDFDLDSRD</sequence>
<name>A0AAU9KAP9_9CILI</name>
<reference evidence="2" key="1">
    <citation type="submission" date="2021-09" db="EMBL/GenBank/DDBJ databases">
        <authorList>
            <consortium name="AG Swart"/>
            <person name="Singh M."/>
            <person name="Singh A."/>
            <person name="Seah K."/>
            <person name="Emmerich C."/>
        </authorList>
    </citation>
    <scope>NUCLEOTIDE SEQUENCE</scope>
    <source>
        <strain evidence="2">ATCC30299</strain>
    </source>
</reference>
<dbReference type="InterPro" id="IPR024453">
    <property type="entry name" value="Peptidase_C92"/>
</dbReference>
<dbReference type="InterPro" id="IPR001849">
    <property type="entry name" value="PH_domain"/>
</dbReference>
<comment type="caution">
    <text evidence="2">The sequence shown here is derived from an EMBL/GenBank/DDBJ whole genome shotgun (WGS) entry which is preliminary data.</text>
</comment>
<keyword evidence="3" id="KW-1185">Reference proteome</keyword>
<dbReference type="Gene3D" id="3.90.1720.10">
    <property type="entry name" value="endopeptidase domain like (from Nostoc punctiforme)"/>
    <property type="match status" value="1"/>
</dbReference>
<evidence type="ECO:0000313" key="2">
    <source>
        <dbReference type="EMBL" id="CAG9334771.1"/>
    </source>
</evidence>
<dbReference type="CDD" id="cd00821">
    <property type="entry name" value="PH"/>
    <property type="match status" value="1"/>
</dbReference>
<dbReference type="PANTHER" id="PTHR47112:SF1">
    <property type="entry name" value="PX DOMAIN-CONTAINING PROTEIN"/>
    <property type="match status" value="1"/>
</dbReference>
<dbReference type="InterPro" id="IPR038765">
    <property type="entry name" value="Papain-like_cys_pep_sf"/>
</dbReference>
<dbReference type="EMBL" id="CAJZBQ010000060">
    <property type="protein sequence ID" value="CAG9334771.1"/>
    <property type="molecule type" value="Genomic_DNA"/>
</dbReference>
<dbReference type="SMART" id="SM00233">
    <property type="entry name" value="PH"/>
    <property type="match status" value="1"/>
</dbReference>
<dbReference type="PANTHER" id="PTHR47112">
    <property type="entry name" value="PX DOMAIN-CONTAINING PROTEIN"/>
    <property type="match status" value="1"/>
</dbReference>
<gene>
    <name evidence="2" type="ORF">BSTOLATCC_MIC62356</name>
</gene>
<evidence type="ECO:0000259" key="1">
    <source>
        <dbReference type="PROSITE" id="PS50003"/>
    </source>
</evidence>
<dbReference type="InterPro" id="IPR011993">
    <property type="entry name" value="PH-like_dom_sf"/>
</dbReference>
<proteinExistence type="predicted"/>
<dbReference type="PROSITE" id="PS50003">
    <property type="entry name" value="PH_DOMAIN"/>
    <property type="match status" value="1"/>
</dbReference>
<dbReference type="Proteomes" id="UP001162131">
    <property type="component" value="Unassembled WGS sequence"/>
</dbReference>
<organism evidence="2 3">
    <name type="scientific">Blepharisma stoltei</name>
    <dbReference type="NCBI Taxonomy" id="1481888"/>
    <lineage>
        <taxon>Eukaryota</taxon>
        <taxon>Sar</taxon>
        <taxon>Alveolata</taxon>
        <taxon>Ciliophora</taxon>
        <taxon>Postciliodesmatophora</taxon>
        <taxon>Heterotrichea</taxon>
        <taxon>Heterotrichida</taxon>
        <taxon>Blepharismidae</taxon>
        <taxon>Blepharisma</taxon>
    </lineage>
</organism>